<evidence type="ECO:0000313" key="3">
    <source>
        <dbReference type="EMBL" id="GBR51483.1"/>
    </source>
</evidence>
<feature type="transmembrane region" description="Helical" evidence="2">
    <location>
        <begin position="60"/>
        <end position="79"/>
    </location>
</feature>
<keyword evidence="2" id="KW-0472">Membrane</keyword>
<proteinExistence type="predicted"/>
<dbReference type="PANTHER" id="PTHR43298:SF2">
    <property type="entry name" value="FMN_FAD EXPORTER YEEO-RELATED"/>
    <property type="match status" value="1"/>
</dbReference>
<evidence type="ECO:0000313" key="4">
    <source>
        <dbReference type="Proteomes" id="UP001062632"/>
    </source>
</evidence>
<feature type="transmembrane region" description="Helical" evidence="2">
    <location>
        <begin position="427"/>
        <end position="447"/>
    </location>
</feature>
<feature type="transmembrane region" description="Helical" evidence="2">
    <location>
        <begin position="401"/>
        <end position="421"/>
    </location>
</feature>
<feature type="transmembrane region" description="Helical" evidence="2">
    <location>
        <begin position="171"/>
        <end position="195"/>
    </location>
</feature>
<reference evidence="3 4" key="1">
    <citation type="submission" date="2013-04" db="EMBL/GenBank/DDBJ databases">
        <title>The genome sequencing project of 58 acetic acid bacteria.</title>
        <authorList>
            <person name="Okamoto-Kainuma A."/>
            <person name="Ishikawa M."/>
            <person name="Umino S."/>
            <person name="Koizumi Y."/>
            <person name="Shiwa Y."/>
            <person name="Yoshikawa H."/>
            <person name="Matsutani M."/>
            <person name="Matsushita K."/>
        </authorList>
    </citation>
    <scope>NUCLEOTIDE SEQUENCE [LARGE SCALE GENOMIC DNA]</scope>
    <source>
        <strain evidence="3 4">NBRC 106555</strain>
    </source>
</reference>
<accession>A0ABQ0QNG5</accession>
<sequence length="456" mass="48023">MSSTTPLPPTYLRHASALLLLAAPLALSQLSEMAMGVTDTVLLGGLGVTAVAIGGLSSAFFYTTMIIFQAILGGAGVLLSHGRGATDYGQAGAADGRSVVSATVTLAFLVFIPCFTLLWCTHGLFALLGEPTAVISEGGHFVRILLSALFPNLVLLGVLRVILPSLGAATLLSWTMPLMAIANGLTNAGLIHGLFGLPRMGLFGSATASALTGWTVTLILLALSLCHPRVRHVLKPQLFPRHVLGRLISLGFPMMMGAAAEILMFQITALRAGQLGTNSLAAHQVAINVTALLFMVSLAFGQATNMRVAYWRGAGQRSQARRATLIGLALVMTWSLLTSILLLMWPEKIIGLYFRSTPPTPEALALMSVLLKIAGVYQIVDGTQTVCNGALRGCGDTFTPMLIAFGCFGFIGVGFGGWLAFQNHMGVEGLWIGMASALAATSLGFAVRLRRVLWSD</sequence>
<organism evidence="3 4">
    <name type="scientific">Neokomagataea thailandica NBRC 106555</name>
    <dbReference type="NCBI Taxonomy" id="1223520"/>
    <lineage>
        <taxon>Bacteria</taxon>
        <taxon>Pseudomonadati</taxon>
        <taxon>Pseudomonadota</taxon>
        <taxon>Alphaproteobacteria</taxon>
        <taxon>Acetobacterales</taxon>
        <taxon>Acetobacteraceae</taxon>
        <taxon>Neokomagataea</taxon>
    </lineage>
</organism>
<dbReference type="InterPro" id="IPR050222">
    <property type="entry name" value="MATE_MdtK"/>
</dbReference>
<dbReference type="NCBIfam" id="TIGR00797">
    <property type="entry name" value="matE"/>
    <property type="match status" value="1"/>
</dbReference>
<name>A0ABQ0QNG5_9PROT</name>
<feature type="transmembrane region" description="Helical" evidence="2">
    <location>
        <begin position="281"/>
        <end position="301"/>
    </location>
</feature>
<keyword evidence="1" id="KW-0813">Transport</keyword>
<gene>
    <name evidence="3" type="ORF">AA106555_0563</name>
</gene>
<feature type="transmembrane region" description="Helical" evidence="2">
    <location>
        <begin position="140"/>
        <end position="159"/>
    </location>
</feature>
<feature type="transmembrane region" description="Helical" evidence="2">
    <location>
        <begin position="322"/>
        <end position="343"/>
    </location>
</feature>
<dbReference type="Proteomes" id="UP001062632">
    <property type="component" value="Unassembled WGS sequence"/>
</dbReference>
<evidence type="ECO:0000256" key="1">
    <source>
        <dbReference type="ARBA" id="ARBA00022448"/>
    </source>
</evidence>
<keyword evidence="2" id="KW-1133">Transmembrane helix</keyword>
<protein>
    <submittedName>
        <fullName evidence="3">Na+ driven multidrug efflux pump</fullName>
    </submittedName>
</protein>
<dbReference type="PANTHER" id="PTHR43298">
    <property type="entry name" value="MULTIDRUG RESISTANCE PROTEIN NORM-RELATED"/>
    <property type="match status" value="1"/>
</dbReference>
<dbReference type="EMBL" id="BAQC01000013">
    <property type="protein sequence ID" value="GBR51483.1"/>
    <property type="molecule type" value="Genomic_DNA"/>
</dbReference>
<dbReference type="RefSeq" id="WP_267298715.1">
    <property type="nucleotide sequence ID" value="NZ_BAQC01000013.1"/>
</dbReference>
<keyword evidence="4" id="KW-1185">Reference proteome</keyword>
<comment type="caution">
    <text evidence="3">The sequence shown here is derived from an EMBL/GenBank/DDBJ whole genome shotgun (WGS) entry which is preliminary data.</text>
</comment>
<feature type="transmembrane region" description="Helical" evidence="2">
    <location>
        <begin position="247"/>
        <end position="269"/>
    </location>
</feature>
<dbReference type="Pfam" id="PF01554">
    <property type="entry name" value="MatE"/>
    <property type="match status" value="2"/>
</dbReference>
<evidence type="ECO:0000256" key="2">
    <source>
        <dbReference type="SAM" id="Phobius"/>
    </source>
</evidence>
<dbReference type="InterPro" id="IPR002528">
    <property type="entry name" value="MATE_fam"/>
</dbReference>
<keyword evidence="2" id="KW-0812">Transmembrane</keyword>
<feature type="transmembrane region" description="Helical" evidence="2">
    <location>
        <begin position="201"/>
        <end position="226"/>
    </location>
</feature>
<feature type="transmembrane region" description="Helical" evidence="2">
    <location>
        <begin position="99"/>
        <end position="128"/>
    </location>
</feature>